<accession>A0A917STS2</accession>
<dbReference type="NCBIfam" id="TIGR01410">
    <property type="entry name" value="tatB"/>
    <property type="match status" value="1"/>
</dbReference>
<keyword evidence="6 9" id="KW-1133">Transmembrane helix</keyword>
<keyword evidence="8 9" id="KW-0472">Membrane</keyword>
<feature type="compositionally biased region" description="Low complexity" evidence="10">
    <location>
        <begin position="134"/>
        <end position="151"/>
    </location>
</feature>
<dbReference type="InterPro" id="IPR003369">
    <property type="entry name" value="TatA/B/E"/>
</dbReference>
<comment type="subunit">
    <text evidence="9">The Tat system comprises two distinct complexes: a TatABC complex, containing multiple copies of TatA, TatB and TatC subunits, and a separate TatA complex, containing only TatA subunits. Substrates initially bind to the TatABC complex, which probably triggers association of the separate TatA complex to form the active translocon.</text>
</comment>
<dbReference type="AlphaFoldDB" id="A0A917STS2"/>
<keyword evidence="4 9" id="KW-0812">Transmembrane</keyword>
<evidence type="ECO:0000313" key="12">
    <source>
        <dbReference type="EMBL" id="GGL95771.1"/>
    </source>
</evidence>
<name>A0A917STS2_9ACTN</name>
<evidence type="ECO:0000256" key="6">
    <source>
        <dbReference type="ARBA" id="ARBA00022989"/>
    </source>
</evidence>
<reference evidence="12" key="1">
    <citation type="journal article" date="2014" name="Int. J. Syst. Evol. Microbiol.">
        <title>Complete genome sequence of Corynebacterium casei LMG S-19264T (=DSM 44701T), isolated from a smear-ripened cheese.</title>
        <authorList>
            <consortium name="US DOE Joint Genome Institute (JGI-PGF)"/>
            <person name="Walter F."/>
            <person name="Albersmeier A."/>
            <person name="Kalinowski J."/>
            <person name="Ruckert C."/>
        </authorList>
    </citation>
    <scope>NUCLEOTIDE SEQUENCE</scope>
    <source>
        <strain evidence="12">CGMCC 4.7308</strain>
    </source>
</reference>
<keyword evidence="13" id="KW-1185">Reference proteome</keyword>
<evidence type="ECO:0000256" key="9">
    <source>
        <dbReference type="HAMAP-Rule" id="MF_00237"/>
    </source>
</evidence>
<evidence type="ECO:0000313" key="13">
    <source>
        <dbReference type="Proteomes" id="UP000655208"/>
    </source>
</evidence>
<comment type="subcellular location">
    <subcellularLocation>
        <location evidence="9">Cell membrane</location>
        <topology evidence="9">Single-pass membrane protein</topology>
    </subcellularLocation>
    <subcellularLocation>
        <location evidence="1">Membrane</location>
        <topology evidence="1">Single-pass membrane protein</topology>
    </subcellularLocation>
</comment>
<comment type="function">
    <text evidence="9">Part of the twin-arginine translocation (Tat) system that transports large folded proteins containing a characteristic twin-arginine motif in their signal peptide across membranes. Together with TatC, TatB is part of a receptor directly interacting with Tat signal peptides. TatB may form an oligomeric binding site that transiently accommodates folded Tat precursor proteins before their translocation.</text>
</comment>
<dbReference type="Proteomes" id="UP000655208">
    <property type="component" value="Unassembled WGS sequence"/>
</dbReference>
<evidence type="ECO:0000256" key="8">
    <source>
        <dbReference type="ARBA" id="ARBA00023136"/>
    </source>
</evidence>
<dbReference type="GO" id="GO:0033281">
    <property type="term" value="C:TAT protein transport complex"/>
    <property type="evidence" value="ECO:0007669"/>
    <property type="project" value="UniProtKB-UniRule"/>
</dbReference>
<evidence type="ECO:0000256" key="1">
    <source>
        <dbReference type="ARBA" id="ARBA00004167"/>
    </source>
</evidence>
<protein>
    <recommendedName>
        <fullName evidence="9">Sec-independent protein translocase protein TatB</fullName>
    </recommendedName>
</protein>
<feature type="transmembrane region" description="Helical" evidence="11">
    <location>
        <begin position="6"/>
        <end position="22"/>
    </location>
</feature>
<evidence type="ECO:0000256" key="10">
    <source>
        <dbReference type="SAM" id="MobiDB-lite"/>
    </source>
</evidence>
<reference evidence="12" key="2">
    <citation type="submission" date="2020-09" db="EMBL/GenBank/DDBJ databases">
        <authorList>
            <person name="Sun Q."/>
            <person name="Zhou Y."/>
        </authorList>
    </citation>
    <scope>NUCLEOTIDE SEQUENCE</scope>
    <source>
        <strain evidence="12">CGMCC 4.7308</strain>
    </source>
</reference>
<evidence type="ECO:0000256" key="7">
    <source>
        <dbReference type="ARBA" id="ARBA00023010"/>
    </source>
</evidence>
<dbReference type="Gene3D" id="1.20.5.3310">
    <property type="match status" value="1"/>
</dbReference>
<feature type="compositionally biased region" description="Pro residues" evidence="10">
    <location>
        <begin position="204"/>
        <end position="213"/>
    </location>
</feature>
<dbReference type="EMBL" id="BMNA01000002">
    <property type="protein sequence ID" value="GGL95771.1"/>
    <property type="molecule type" value="Genomic_DNA"/>
</dbReference>
<dbReference type="PRINTS" id="PR01506">
    <property type="entry name" value="TATBPROTEIN"/>
</dbReference>
<organism evidence="12 13">
    <name type="scientific">Nakamurella endophytica</name>
    <dbReference type="NCBI Taxonomy" id="1748367"/>
    <lineage>
        <taxon>Bacteria</taxon>
        <taxon>Bacillati</taxon>
        <taxon>Actinomycetota</taxon>
        <taxon>Actinomycetes</taxon>
        <taxon>Nakamurellales</taxon>
        <taxon>Nakamurellaceae</taxon>
        <taxon>Nakamurella</taxon>
    </lineage>
</organism>
<keyword evidence="3 9" id="KW-1003">Cell membrane</keyword>
<evidence type="ECO:0000256" key="5">
    <source>
        <dbReference type="ARBA" id="ARBA00022927"/>
    </source>
</evidence>
<dbReference type="GO" id="GO:0043953">
    <property type="term" value="P:protein transport by the Tat complex"/>
    <property type="evidence" value="ECO:0007669"/>
    <property type="project" value="UniProtKB-UniRule"/>
</dbReference>
<dbReference type="HAMAP" id="MF_00237">
    <property type="entry name" value="TatB"/>
    <property type="match status" value="1"/>
</dbReference>
<proteinExistence type="inferred from homology"/>
<dbReference type="RefSeq" id="WP_188940763.1">
    <property type="nucleotide sequence ID" value="NZ_BMNA01000002.1"/>
</dbReference>
<sequence length="213" mass="21721">MFGLSWAQIIIIVLVGVFVLGPERIPTAVQWVTSSLRKVRTMAAGAQAQLRSEIGPELDELRRQIADLQSLKEIQELRELRDLHPRNLIGKGLLGQDGATGSGGGLSGLLGFDSSLLDPPVTGSGVADPPPPAHGAADVPAVGGDGASAAAQPVTYGAPDDGVDPLDDHRNGHAGGAVDMTKPVSPGGPAEWAVTPSAVATAEAPPPFDPDAT</sequence>
<gene>
    <name evidence="9" type="primary">tatB</name>
    <name evidence="12" type="ORF">GCM10011594_14320</name>
</gene>
<keyword evidence="5 9" id="KW-0653">Protein transport</keyword>
<evidence type="ECO:0000256" key="4">
    <source>
        <dbReference type="ARBA" id="ARBA00022692"/>
    </source>
</evidence>
<comment type="similarity">
    <text evidence="9">Belongs to the TatB family.</text>
</comment>
<evidence type="ECO:0000256" key="3">
    <source>
        <dbReference type="ARBA" id="ARBA00022475"/>
    </source>
</evidence>
<evidence type="ECO:0000256" key="11">
    <source>
        <dbReference type="SAM" id="Phobius"/>
    </source>
</evidence>
<dbReference type="Pfam" id="PF02416">
    <property type="entry name" value="TatA_B_E"/>
    <property type="match status" value="1"/>
</dbReference>
<keyword evidence="2 9" id="KW-0813">Transport</keyword>
<evidence type="ECO:0000256" key="2">
    <source>
        <dbReference type="ARBA" id="ARBA00022448"/>
    </source>
</evidence>
<feature type="region of interest" description="Disordered" evidence="10">
    <location>
        <begin position="120"/>
        <end position="213"/>
    </location>
</feature>
<keyword evidence="7 9" id="KW-0811">Translocation</keyword>
<dbReference type="GO" id="GO:0008320">
    <property type="term" value="F:protein transmembrane transporter activity"/>
    <property type="evidence" value="ECO:0007669"/>
    <property type="project" value="UniProtKB-UniRule"/>
</dbReference>
<comment type="caution">
    <text evidence="12">The sequence shown here is derived from an EMBL/GenBank/DDBJ whole genome shotgun (WGS) entry which is preliminary data.</text>
</comment>
<dbReference type="InterPro" id="IPR018448">
    <property type="entry name" value="TatB"/>
</dbReference>